<feature type="compositionally biased region" description="Low complexity" evidence="9">
    <location>
        <begin position="316"/>
        <end position="327"/>
    </location>
</feature>
<evidence type="ECO:0000256" key="8">
    <source>
        <dbReference type="ARBA" id="ARBA00048679"/>
    </source>
</evidence>
<dbReference type="InterPro" id="IPR000719">
    <property type="entry name" value="Prot_kinase_dom"/>
</dbReference>
<keyword evidence="5" id="KW-0418">Kinase</keyword>
<comment type="catalytic activity">
    <reaction evidence="7">
        <text>L-threonyl-[protein] + ATP = O-phospho-L-threonyl-[protein] + ADP + H(+)</text>
        <dbReference type="Rhea" id="RHEA:46608"/>
        <dbReference type="Rhea" id="RHEA-COMP:11060"/>
        <dbReference type="Rhea" id="RHEA-COMP:11605"/>
        <dbReference type="ChEBI" id="CHEBI:15378"/>
        <dbReference type="ChEBI" id="CHEBI:30013"/>
        <dbReference type="ChEBI" id="CHEBI:30616"/>
        <dbReference type="ChEBI" id="CHEBI:61977"/>
        <dbReference type="ChEBI" id="CHEBI:456216"/>
        <dbReference type="EC" id="2.7.11.1"/>
    </reaction>
</comment>
<evidence type="ECO:0000256" key="9">
    <source>
        <dbReference type="SAM" id="MobiDB-lite"/>
    </source>
</evidence>
<dbReference type="PANTHER" id="PTHR24363:SF0">
    <property type="entry name" value="SERINE_THREONINE KINASE LIKE DOMAIN CONTAINING 1"/>
    <property type="match status" value="1"/>
</dbReference>
<reference evidence="11 12" key="1">
    <citation type="submission" date="2017-05" db="EMBL/GenBank/DDBJ databases">
        <title>Complete genome sequence of Streptomyces sp. SCSIO 03032 revealed the diverse biosynthetic pathways for its bioactive secondary metabolites.</title>
        <authorList>
            <person name="Ma L."/>
            <person name="Zhu Y."/>
            <person name="Zhang W."/>
            <person name="Zhang G."/>
            <person name="Tian X."/>
            <person name="Zhang S."/>
            <person name="Zhang C."/>
        </authorList>
    </citation>
    <scope>NUCLEOTIDE SEQUENCE [LARGE SCALE GENOMIC DNA]</scope>
    <source>
        <strain evidence="11 12">SCSIO 03032</strain>
    </source>
</reference>
<dbReference type="InterPro" id="IPR031634">
    <property type="entry name" value="PknG_rubred"/>
</dbReference>
<dbReference type="GO" id="GO:0004674">
    <property type="term" value="F:protein serine/threonine kinase activity"/>
    <property type="evidence" value="ECO:0007669"/>
    <property type="project" value="UniProtKB-KW"/>
</dbReference>
<evidence type="ECO:0000313" key="12">
    <source>
        <dbReference type="Proteomes" id="UP000194218"/>
    </source>
</evidence>
<dbReference type="Pfam" id="PF16918">
    <property type="entry name" value="PknG_TPR"/>
    <property type="match status" value="1"/>
</dbReference>
<dbReference type="InterPro" id="IPR031636">
    <property type="entry name" value="PknG_TPR"/>
</dbReference>
<feature type="compositionally biased region" description="Basic and acidic residues" evidence="9">
    <location>
        <begin position="45"/>
        <end position="56"/>
    </location>
</feature>
<keyword evidence="12" id="KW-1185">Reference proteome</keyword>
<keyword evidence="2" id="KW-0723">Serine/threonine-protein kinase</keyword>
<proteinExistence type="predicted"/>
<feature type="region of interest" description="Disordered" evidence="9">
    <location>
        <begin position="896"/>
        <end position="929"/>
    </location>
</feature>
<dbReference type="PANTHER" id="PTHR24363">
    <property type="entry name" value="SERINE/THREONINE PROTEIN KINASE"/>
    <property type="match status" value="1"/>
</dbReference>
<feature type="compositionally biased region" description="Basic residues" evidence="9">
    <location>
        <begin position="153"/>
        <end position="179"/>
    </location>
</feature>
<evidence type="ECO:0000313" key="11">
    <source>
        <dbReference type="EMBL" id="ARQ72475.1"/>
    </source>
</evidence>
<dbReference type="Gene3D" id="3.30.200.20">
    <property type="entry name" value="Phosphorylase Kinase, domain 1"/>
    <property type="match status" value="1"/>
</dbReference>
<feature type="compositionally biased region" description="Gly residues" evidence="9">
    <location>
        <begin position="303"/>
        <end position="315"/>
    </location>
</feature>
<accession>A0A1W7D661</accession>
<dbReference type="SUPFAM" id="SSF48452">
    <property type="entry name" value="TPR-like"/>
    <property type="match status" value="1"/>
</dbReference>
<evidence type="ECO:0000256" key="7">
    <source>
        <dbReference type="ARBA" id="ARBA00047899"/>
    </source>
</evidence>
<evidence type="ECO:0000256" key="2">
    <source>
        <dbReference type="ARBA" id="ARBA00022527"/>
    </source>
</evidence>
<dbReference type="InterPro" id="IPR011990">
    <property type="entry name" value="TPR-like_helical_dom_sf"/>
</dbReference>
<dbReference type="FunFam" id="1.10.510.10:FF:000306">
    <property type="entry name" value="Serine/threonine protein kinase"/>
    <property type="match status" value="1"/>
</dbReference>
<dbReference type="Pfam" id="PF00069">
    <property type="entry name" value="Pkinase"/>
    <property type="match status" value="1"/>
</dbReference>
<feature type="compositionally biased region" description="Low complexity" evidence="9">
    <location>
        <begin position="125"/>
        <end position="139"/>
    </location>
</feature>
<keyword evidence="3" id="KW-0808">Transferase</keyword>
<dbReference type="EC" id="2.7.11.1" evidence="1"/>
<feature type="compositionally biased region" description="Basic residues" evidence="9">
    <location>
        <begin position="114"/>
        <end position="124"/>
    </location>
</feature>
<dbReference type="Proteomes" id="UP000194218">
    <property type="component" value="Chromosome"/>
</dbReference>
<feature type="region of interest" description="Disordered" evidence="9">
    <location>
        <begin position="414"/>
        <end position="507"/>
    </location>
</feature>
<dbReference type="Pfam" id="PF16919">
    <property type="entry name" value="PknG_rubred"/>
    <property type="match status" value="1"/>
</dbReference>
<dbReference type="PROSITE" id="PS50011">
    <property type="entry name" value="PROTEIN_KINASE_DOM"/>
    <property type="match status" value="1"/>
</dbReference>
<evidence type="ECO:0000256" key="1">
    <source>
        <dbReference type="ARBA" id="ARBA00012513"/>
    </source>
</evidence>
<feature type="compositionally biased region" description="Low complexity" evidence="9">
    <location>
        <begin position="436"/>
        <end position="502"/>
    </location>
</feature>
<keyword evidence="4" id="KW-0547">Nucleotide-binding</keyword>
<dbReference type="GO" id="GO:0005524">
    <property type="term" value="F:ATP binding"/>
    <property type="evidence" value="ECO:0007669"/>
    <property type="project" value="UniProtKB-KW"/>
</dbReference>
<feature type="compositionally biased region" description="Low complexity" evidence="9">
    <location>
        <begin position="901"/>
        <end position="922"/>
    </location>
</feature>
<dbReference type="SUPFAM" id="SSF56112">
    <property type="entry name" value="Protein kinase-like (PK-like)"/>
    <property type="match status" value="1"/>
</dbReference>
<name>A0A1W7D661_9ACTN</name>
<feature type="compositionally biased region" description="Gly residues" evidence="9">
    <location>
        <begin position="82"/>
        <end position="91"/>
    </location>
</feature>
<keyword evidence="6" id="KW-0067">ATP-binding</keyword>
<evidence type="ECO:0000256" key="5">
    <source>
        <dbReference type="ARBA" id="ARBA00022777"/>
    </source>
</evidence>
<evidence type="ECO:0000256" key="6">
    <source>
        <dbReference type="ARBA" id="ARBA00022840"/>
    </source>
</evidence>
<dbReference type="AlphaFoldDB" id="A0A1W7D661"/>
<dbReference type="CDD" id="cd14014">
    <property type="entry name" value="STKc_PknB_like"/>
    <property type="match status" value="1"/>
</dbReference>
<dbReference type="KEGG" id="smao:CAG99_18910"/>
<dbReference type="InterPro" id="IPR011009">
    <property type="entry name" value="Kinase-like_dom_sf"/>
</dbReference>
<gene>
    <name evidence="11" type="ORF">CAG99_18910</name>
</gene>
<organism evidence="11 12">
    <name type="scientific">Streptomyces marincola</name>
    <dbReference type="NCBI Taxonomy" id="2878388"/>
    <lineage>
        <taxon>Bacteria</taxon>
        <taxon>Bacillati</taxon>
        <taxon>Actinomycetota</taxon>
        <taxon>Actinomycetes</taxon>
        <taxon>Kitasatosporales</taxon>
        <taxon>Streptomycetaceae</taxon>
        <taxon>Streptomyces</taxon>
    </lineage>
</organism>
<dbReference type="Gene3D" id="1.25.40.10">
    <property type="entry name" value="Tetratricopeptide repeat domain"/>
    <property type="match status" value="1"/>
</dbReference>
<feature type="compositionally biased region" description="Basic and acidic residues" evidence="9">
    <location>
        <begin position="180"/>
        <end position="191"/>
    </location>
</feature>
<dbReference type="OrthoDB" id="137117at2"/>
<feature type="region of interest" description="Disordered" evidence="9">
    <location>
        <begin position="1"/>
        <end position="378"/>
    </location>
</feature>
<feature type="compositionally biased region" description="Basic residues" evidence="9">
    <location>
        <begin position="204"/>
        <end position="219"/>
    </location>
</feature>
<dbReference type="EMBL" id="CP021121">
    <property type="protein sequence ID" value="ARQ72475.1"/>
    <property type="molecule type" value="Genomic_DNA"/>
</dbReference>
<sequence length="1241" mass="129754">MGARRGDGDPAVVLVRHLHRGADRRAGAARSAPPPGPGGAAAPERAARRGRPDGHGRRPAGRAGELGRAGRAHERRVRAGARPGGRGGRGVVGAARPDRPAGGRTAPAAGAGALRRRAPRRSPGGRRPAPGHGRTARPAGRGDRGPAGVLGAGRRRERPGGRAARHRTLRPGRARHRRDQARGGRGDRGQEGRGGAADAAARRPLARRPHARGGPHRAHGGPGEDRGLRGARGQRPLGAAAPAARRGGRVPQARPVAPALAAARRAGAAGGRGAGTGPCLAHGRHRAARGPRGAARAARRLQGEGGAPGQGGGTAARGALRRGPPAAVERALRPARRGTRRAALPAGHRRGAGPRRGAGGPAGERVSGPGPEGRACQRPGCQGRYEEVGGGRLYCDTCGLAPVVSARGMIGGVPTGVTGSARPGRADSSGTGTAGTGTDTTGTDATVAAGDGATRSSGSASGGPASSSRSRYSHRSLSGRLTRSGSTALAGRSVSVRSSRPSTATSGRARLGAGLVTMPQVPRPDPLSAVLEDPEVPERKRFCGNSDCGAPVGRARGERPGRTEGFCTRCGHPYSFLPKLQPGDLVGGQYEIAGCLAHGGLGWIYLAIDRAVSDRWVVLKGLLDTGDEDAMAAAISERRFLAEIEHASIVRIYNFVEHLDPRTGSMDGYIVMEYVGGKSLKEIANSRRTAGGRRDPLPVAQACAYGIEALDALGYLHSRNLLYCDFKVDNAIQQDDQLKLIDMGAVRRMDDHESAIYGTVGYQAPEVAEIGPSVASDLYTVARTLAVLTFDFQGYTTVFADSLPEPEHIEVFREYESFYRLLVRATDPDPRARFASAQEMAEQLTGVLREVVALRTGQARPALSSLFGPELRVVGTELLPCPDGAVSRLGVRGRRRRTARRAAVPGQRTAAAGPGAPQTPGVPAAPPTAPPDLRQVVLALPQPRVDPGDPNAGFLAGLVAATPADLVAALRSAPAESVELRVRELRAWLELGGEDADRAVRQTLATLAARQANDWRVVWYGGLAALATRDLETAALAFDAMYDAFPGEVAPKLALAVCAEALGQLDNAADYYELVWTADPSHVSAAFGLARVRLAAGDRRAAVAALESVPETSAHCTAARVAAVRARLRRRAPSDDLLPDLLAAGDQVAGLRAAGLEPWLGEQLSCEVLGSALDWVLATPQGQSRPRIDPERRVLGVPLEETGIRLGLERSYRRLARLAQTSTERTELVEAANRFRPRTWV</sequence>
<evidence type="ECO:0000259" key="10">
    <source>
        <dbReference type="PROSITE" id="PS50011"/>
    </source>
</evidence>
<feature type="domain" description="Protein kinase" evidence="10">
    <location>
        <begin position="590"/>
        <end position="879"/>
    </location>
</feature>
<dbReference type="Gene3D" id="1.10.510.10">
    <property type="entry name" value="Transferase(Phosphotransferase) domain 1"/>
    <property type="match status" value="1"/>
</dbReference>
<feature type="compositionally biased region" description="Low complexity" evidence="9">
    <location>
        <begin position="102"/>
        <end position="113"/>
    </location>
</feature>
<comment type="catalytic activity">
    <reaction evidence="8">
        <text>L-seryl-[protein] + ATP = O-phospho-L-seryl-[protein] + ADP + H(+)</text>
        <dbReference type="Rhea" id="RHEA:17989"/>
        <dbReference type="Rhea" id="RHEA-COMP:9863"/>
        <dbReference type="Rhea" id="RHEA-COMP:11604"/>
        <dbReference type="ChEBI" id="CHEBI:15378"/>
        <dbReference type="ChEBI" id="CHEBI:29999"/>
        <dbReference type="ChEBI" id="CHEBI:30616"/>
        <dbReference type="ChEBI" id="CHEBI:83421"/>
        <dbReference type="ChEBI" id="CHEBI:456216"/>
        <dbReference type="EC" id="2.7.11.1"/>
    </reaction>
</comment>
<feature type="compositionally biased region" description="Low complexity" evidence="9">
    <location>
        <begin position="231"/>
        <end position="267"/>
    </location>
</feature>
<protein>
    <recommendedName>
        <fullName evidence="1">non-specific serine/threonine protein kinase</fullName>
        <ecNumber evidence="1">2.7.11.1</ecNumber>
    </recommendedName>
</protein>
<evidence type="ECO:0000256" key="4">
    <source>
        <dbReference type="ARBA" id="ARBA00022741"/>
    </source>
</evidence>
<evidence type="ECO:0000256" key="3">
    <source>
        <dbReference type="ARBA" id="ARBA00022679"/>
    </source>
</evidence>
<dbReference type="FunFam" id="3.30.200.20:FF:000205">
    <property type="entry name" value="Serine/threonine protein kinase"/>
    <property type="match status" value="1"/>
</dbReference>